<name>A0ABQ4X7D9_9ASTR</name>
<proteinExistence type="predicted"/>
<dbReference type="Gene3D" id="3.30.420.10">
    <property type="entry name" value="Ribonuclease H-like superfamily/Ribonuclease H"/>
    <property type="match status" value="1"/>
</dbReference>
<feature type="domain" description="Integrase catalytic" evidence="4">
    <location>
        <begin position="201"/>
        <end position="371"/>
    </location>
</feature>
<dbReference type="InterPro" id="IPR013103">
    <property type="entry name" value="RVT_2"/>
</dbReference>
<feature type="compositionally biased region" description="Low complexity" evidence="3">
    <location>
        <begin position="440"/>
        <end position="452"/>
    </location>
</feature>
<reference evidence="5" key="2">
    <citation type="submission" date="2022-01" db="EMBL/GenBank/DDBJ databases">
        <authorList>
            <person name="Yamashiro T."/>
            <person name="Shiraishi A."/>
            <person name="Satake H."/>
            <person name="Nakayama K."/>
        </authorList>
    </citation>
    <scope>NUCLEOTIDE SEQUENCE</scope>
</reference>
<feature type="region of interest" description="Disordered" evidence="3">
    <location>
        <begin position="430"/>
        <end position="457"/>
    </location>
</feature>
<reference evidence="5" key="1">
    <citation type="journal article" date="2022" name="Int. J. Mol. Sci.">
        <title>Draft Genome of Tanacetum Coccineum: Genomic Comparison of Closely Related Tanacetum-Family Plants.</title>
        <authorList>
            <person name="Yamashiro T."/>
            <person name="Shiraishi A."/>
            <person name="Nakayama K."/>
            <person name="Satake H."/>
        </authorList>
    </citation>
    <scope>NUCLEOTIDE SEQUENCE</scope>
</reference>
<dbReference type="EMBL" id="BQNB010009269">
    <property type="protein sequence ID" value="GJS61155.1"/>
    <property type="molecule type" value="Genomic_DNA"/>
</dbReference>
<comment type="caution">
    <text evidence="5">The sequence shown here is derived from an EMBL/GenBank/DDBJ whole genome shotgun (WGS) entry which is preliminary data.</text>
</comment>
<dbReference type="InterPro" id="IPR036397">
    <property type="entry name" value="RNaseH_sf"/>
</dbReference>
<evidence type="ECO:0000313" key="6">
    <source>
        <dbReference type="Proteomes" id="UP001151760"/>
    </source>
</evidence>
<evidence type="ECO:0000256" key="3">
    <source>
        <dbReference type="SAM" id="MobiDB-lite"/>
    </source>
</evidence>
<sequence>MVARALPLLLGFLWKEMHTDKPGSHLWRVEVDRSMTINLQILEKLLKGIGILLVLKFRSLLSGLCLSTQSLDFRTILWSQPMETGMKRFSLTSFLDEDSTQAEHLEGNSLSDCSLSDLEMLKFLMGLDDSYTQIRSSILSREVLHDVRSAYATISSEESHEVASGSIVGSSQRNQPSIFVSNVPNVGHPDGIKAFISKIGNLKLPNGLVQFDVMDLNLKKVMGIGNQCGGLYHFNDKDDYIRVVWVYLVKSKDEVAFDISIFYNLIENQFKRKIKVRSDNGIEIVNQTVNKFCNDKGIVHQTFCTYTPQQNGIAERKHRHLLNVVRSLLFHERIPLKMWTECILTATYLINRLPYSVLIRKSPYDIIYKKPPTLSHLRVFGCLCFATVVNNHAKFGNSASKEKELDTSNVFQDLNHINFFNNEYPEMPYDDERVDPNLNSDQRSQSDSSHSSVPGRDMNTVDFSDDTFGNDAQNTNDIFAAQDEQSGNGIFLALLVYVDDIIITGNNVYEIEKFKVYLKSKFMIKGLGKLKYFLSIEVIDTEKGICLNQRKYVLDLLSEYDMLACKPTKTPLMSKLSISNKATDNDPILDNITDYQKLMGKLIYLTNTRLDIFYVVHYLEYRALASVTSEVIWILKTLKDLKIDDRLPVFLYCDINSAIKIAANLVFMKEQKT</sequence>
<dbReference type="SUPFAM" id="SSF53098">
    <property type="entry name" value="Ribonuclease H-like"/>
    <property type="match status" value="1"/>
</dbReference>
<dbReference type="InterPro" id="IPR001584">
    <property type="entry name" value="Integrase_cat-core"/>
</dbReference>
<evidence type="ECO:0000256" key="1">
    <source>
        <dbReference type="ARBA" id="ARBA00022723"/>
    </source>
</evidence>
<gene>
    <name evidence="5" type="ORF">Tco_0655939</name>
</gene>
<evidence type="ECO:0000259" key="4">
    <source>
        <dbReference type="PROSITE" id="PS50994"/>
    </source>
</evidence>
<dbReference type="InterPro" id="IPR043502">
    <property type="entry name" value="DNA/RNA_pol_sf"/>
</dbReference>
<keyword evidence="6" id="KW-1185">Reference proteome</keyword>
<dbReference type="InterPro" id="IPR012337">
    <property type="entry name" value="RNaseH-like_sf"/>
</dbReference>
<dbReference type="InterPro" id="IPR039537">
    <property type="entry name" value="Retrotran_Ty1/copia-like"/>
</dbReference>
<dbReference type="PROSITE" id="PS50994">
    <property type="entry name" value="INTEGRASE"/>
    <property type="match status" value="1"/>
</dbReference>
<keyword evidence="1" id="KW-0479">Metal-binding</keyword>
<keyword evidence="2" id="KW-0378">Hydrolase</keyword>
<organism evidence="5 6">
    <name type="scientific">Tanacetum coccineum</name>
    <dbReference type="NCBI Taxonomy" id="301880"/>
    <lineage>
        <taxon>Eukaryota</taxon>
        <taxon>Viridiplantae</taxon>
        <taxon>Streptophyta</taxon>
        <taxon>Embryophyta</taxon>
        <taxon>Tracheophyta</taxon>
        <taxon>Spermatophyta</taxon>
        <taxon>Magnoliopsida</taxon>
        <taxon>eudicotyledons</taxon>
        <taxon>Gunneridae</taxon>
        <taxon>Pentapetalae</taxon>
        <taxon>asterids</taxon>
        <taxon>campanulids</taxon>
        <taxon>Asterales</taxon>
        <taxon>Asteraceae</taxon>
        <taxon>Asteroideae</taxon>
        <taxon>Anthemideae</taxon>
        <taxon>Anthemidinae</taxon>
        <taxon>Tanacetum</taxon>
    </lineage>
</organism>
<dbReference type="Proteomes" id="UP001151760">
    <property type="component" value="Unassembled WGS sequence"/>
</dbReference>
<evidence type="ECO:0000313" key="5">
    <source>
        <dbReference type="EMBL" id="GJS61155.1"/>
    </source>
</evidence>
<dbReference type="SUPFAM" id="SSF56672">
    <property type="entry name" value="DNA/RNA polymerases"/>
    <property type="match status" value="1"/>
</dbReference>
<evidence type="ECO:0000256" key="2">
    <source>
        <dbReference type="ARBA" id="ARBA00022801"/>
    </source>
</evidence>
<accession>A0ABQ4X7D9</accession>
<protein>
    <submittedName>
        <fullName evidence="5">Ribonuclease H-like domain-containing protein</fullName>
    </submittedName>
</protein>
<dbReference type="PANTHER" id="PTHR42648:SF31">
    <property type="entry name" value="RNA-DIRECTED DNA POLYMERASE"/>
    <property type="match status" value="1"/>
</dbReference>
<dbReference type="Pfam" id="PF07727">
    <property type="entry name" value="RVT_2"/>
    <property type="match status" value="1"/>
</dbReference>
<dbReference type="PANTHER" id="PTHR42648">
    <property type="entry name" value="TRANSPOSASE, PUTATIVE-RELATED"/>
    <property type="match status" value="1"/>
</dbReference>